<keyword evidence="5" id="KW-0443">Lipid metabolism</keyword>
<feature type="compositionally biased region" description="Pro residues" evidence="6">
    <location>
        <begin position="1"/>
        <end position="10"/>
    </location>
</feature>
<reference evidence="7 8" key="1">
    <citation type="submission" date="2016-06" db="EMBL/GenBank/DDBJ databases">
        <title>Evolution of pathogenesis and genome organization in the Tremellales.</title>
        <authorList>
            <person name="Cuomo C."/>
            <person name="Litvintseva A."/>
            <person name="Heitman J."/>
            <person name="Chen Y."/>
            <person name="Sun S."/>
            <person name="Springer D."/>
            <person name="Dromer F."/>
            <person name="Young S."/>
            <person name="Zeng Q."/>
            <person name="Chapman S."/>
            <person name="Gujja S."/>
            <person name="Saif S."/>
            <person name="Birren B."/>
        </authorList>
    </citation>
    <scope>NUCLEOTIDE SEQUENCE [LARGE SCALE GENOMIC DNA]</scope>
    <source>
        <strain evidence="7 8">ATCC 28783</strain>
    </source>
</reference>
<accession>A0A4V1M3A5</accession>
<dbReference type="PIRSF" id="PIRSF003085">
    <property type="entry name" value="CMAS"/>
    <property type="match status" value="1"/>
</dbReference>
<dbReference type="Proteomes" id="UP000289152">
    <property type="component" value="Unassembled WGS sequence"/>
</dbReference>
<dbReference type="CDD" id="cd02440">
    <property type="entry name" value="AdoMet_MTases"/>
    <property type="match status" value="1"/>
</dbReference>
<dbReference type="PANTHER" id="PTHR43667">
    <property type="entry name" value="CYCLOPROPANE-FATTY-ACYL-PHOSPHOLIPID SYNTHASE"/>
    <property type="match status" value="1"/>
</dbReference>
<evidence type="ECO:0000256" key="1">
    <source>
        <dbReference type="ARBA" id="ARBA00010815"/>
    </source>
</evidence>
<evidence type="ECO:0000313" key="8">
    <source>
        <dbReference type="Proteomes" id="UP000289152"/>
    </source>
</evidence>
<dbReference type="SUPFAM" id="SSF53335">
    <property type="entry name" value="S-adenosyl-L-methionine-dependent methyltransferases"/>
    <property type="match status" value="1"/>
</dbReference>
<dbReference type="GO" id="GO:0008168">
    <property type="term" value="F:methyltransferase activity"/>
    <property type="evidence" value="ECO:0007669"/>
    <property type="project" value="UniProtKB-KW"/>
</dbReference>
<dbReference type="Pfam" id="PF02353">
    <property type="entry name" value="CMAS"/>
    <property type="match status" value="1"/>
</dbReference>
<dbReference type="PANTHER" id="PTHR43667:SF2">
    <property type="entry name" value="FATTY ACID C-METHYL TRANSFERASE"/>
    <property type="match status" value="1"/>
</dbReference>
<dbReference type="InterPro" id="IPR029063">
    <property type="entry name" value="SAM-dependent_MTases_sf"/>
</dbReference>
<dbReference type="VEuPathDB" id="FungiDB:TREMEDRAFT_21878"/>
<dbReference type="Gene3D" id="3.40.50.150">
    <property type="entry name" value="Vaccinia Virus protein VP39"/>
    <property type="match status" value="1"/>
</dbReference>
<dbReference type="InParanoid" id="A0A4V1M3A5"/>
<feature type="region of interest" description="Disordered" evidence="6">
    <location>
        <begin position="1"/>
        <end position="31"/>
    </location>
</feature>
<evidence type="ECO:0000313" key="7">
    <source>
        <dbReference type="EMBL" id="RXK36190.1"/>
    </source>
</evidence>
<comment type="caution">
    <text evidence="7">The sequence shown here is derived from an EMBL/GenBank/DDBJ whole genome shotgun (WGS) entry which is preliminary data.</text>
</comment>
<evidence type="ECO:0008006" key="9">
    <source>
        <dbReference type="Google" id="ProtNLM"/>
    </source>
</evidence>
<keyword evidence="3" id="KW-0808">Transferase</keyword>
<evidence type="ECO:0000256" key="5">
    <source>
        <dbReference type="ARBA" id="ARBA00023098"/>
    </source>
</evidence>
<organism evidence="7 8">
    <name type="scientific">Tremella mesenterica</name>
    <name type="common">Jelly fungus</name>
    <dbReference type="NCBI Taxonomy" id="5217"/>
    <lineage>
        <taxon>Eukaryota</taxon>
        <taxon>Fungi</taxon>
        <taxon>Dikarya</taxon>
        <taxon>Basidiomycota</taxon>
        <taxon>Agaricomycotina</taxon>
        <taxon>Tremellomycetes</taxon>
        <taxon>Tremellales</taxon>
        <taxon>Tremellaceae</taxon>
        <taxon>Tremella</taxon>
    </lineage>
</organism>
<name>A0A4V1M3A5_TREME</name>
<evidence type="ECO:0000256" key="2">
    <source>
        <dbReference type="ARBA" id="ARBA00022603"/>
    </source>
</evidence>
<keyword evidence="2" id="KW-0489">Methyltransferase</keyword>
<proteinExistence type="inferred from homology"/>
<evidence type="ECO:0000256" key="3">
    <source>
        <dbReference type="ARBA" id="ARBA00022679"/>
    </source>
</evidence>
<keyword evidence="4" id="KW-0949">S-adenosyl-L-methionine</keyword>
<dbReference type="EMBL" id="SDIL01000105">
    <property type="protein sequence ID" value="RXK36190.1"/>
    <property type="molecule type" value="Genomic_DNA"/>
</dbReference>
<dbReference type="AlphaFoldDB" id="A0A4V1M3A5"/>
<dbReference type="InterPro" id="IPR050723">
    <property type="entry name" value="CFA/CMAS"/>
</dbReference>
<dbReference type="GO" id="GO:0008610">
    <property type="term" value="P:lipid biosynthetic process"/>
    <property type="evidence" value="ECO:0007669"/>
    <property type="project" value="InterPro"/>
</dbReference>
<dbReference type="InterPro" id="IPR003333">
    <property type="entry name" value="CMAS"/>
</dbReference>
<evidence type="ECO:0000256" key="6">
    <source>
        <dbReference type="SAM" id="MobiDB-lite"/>
    </source>
</evidence>
<protein>
    <recommendedName>
        <fullName evidence="9">Cyclopropane-fatty-acyl-phospholipid synthase</fullName>
    </recommendedName>
</protein>
<dbReference type="OrthoDB" id="8300214at2759"/>
<sequence>MSSYPTPPDSIPTTPTKQLSEGQVTPALGTDHVPSSSMGYTSSLLYLVDGLTSCASSTINTISWSPLVSGARMVILSMMKHSIRHGQLRILSVDGEWTFGSALAEPDKCVEIKVIRDTFWLRLVTMGDLGFAEAYMAGDCEVSDLPQVFRIFIRSRPSLASTNIPGISTLPSKLFRYISSLTNSRFANTLSNTIFNISAHYDLSNGMFSAFLSDDMTYSCAIFPELDADLSAQKLHHLNNGQDELEDAQMAKIRHIIRQADIRQGHRVLEIGSGWGSFAIEAVKQTGCTVDTITLSAQQKKLAEERVKKAGLGGRVRVWLMDYRALPESWKSSFDRVVSIEMLEQVGKEFTPGYFSVLDSVLKSNGVACFQVITIPESRFEQYQKGIDFIRKWIFPGGFLPTISFITDAIQVGANNRLIIDSVSNIGPHYARTLREWRRRFLQNFDELISPALRAEHPEMTAGDIEVFKRKWLYYFCYCEVGFSERILGDHIFTLVREGNREYGCTTLA</sequence>
<dbReference type="STRING" id="5217.A0A4V1M3A5"/>
<evidence type="ECO:0000256" key="4">
    <source>
        <dbReference type="ARBA" id="ARBA00022691"/>
    </source>
</evidence>
<keyword evidence="8" id="KW-1185">Reference proteome</keyword>
<dbReference type="GO" id="GO:0032259">
    <property type="term" value="P:methylation"/>
    <property type="evidence" value="ECO:0007669"/>
    <property type="project" value="UniProtKB-KW"/>
</dbReference>
<gene>
    <name evidence="7" type="ORF">M231_06534</name>
</gene>
<comment type="similarity">
    <text evidence="1">Belongs to the CFA/CMAS family.</text>
</comment>